<dbReference type="SUPFAM" id="SSF161219">
    <property type="entry name" value="CHY zinc finger-like"/>
    <property type="match status" value="1"/>
</dbReference>
<dbReference type="Gene3D" id="1.10.10.60">
    <property type="entry name" value="Homeodomain-like"/>
    <property type="match status" value="1"/>
</dbReference>
<dbReference type="AlphaFoldDB" id="A0AAD9PMP2"/>
<evidence type="ECO:0000256" key="3">
    <source>
        <dbReference type="ARBA" id="ARBA00022833"/>
    </source>
</evidence>
<protein>
    <submittedName>
        <fullName evidence="6">Bifunctional Zinc finger</fullName>
    </submittedName>
</protein>
<comment type="caution">
    <text evidence="6">The sequence shown here is derived from an EMBL/GenBank/DDBJ whole genome shotgun (WGS) entry which is preliminary data.</text>
</comment>
<name>A0AAD9PMP2_9APIC</name>
<proteinExistence type="predicted"/>
<accession>A0AAD9PMP2</accession>
<evidence type="ECO:0000256" key="4">
    <source>
        <dbReference type="PROSITE-ProRule" id="PRU00601"/>
    </source>
</evidence>
<feature type="domain" description="CHY-type" evidence="5">
    <location>
        <begin position="422"/>
        <end position="489"/>
    </location>
</feature>
<dbReference type="Pfam" id="PF05495">
    <property type="entry name" value="zf-CHY"/>
    <property type="match status" value="1"/>
</dbReference>
<dbReference type="GeneID" id="94334933"/>
<dbReference type="InterPro" id="IPR008913">
    <property type="entry name" value="Znf_CHY"/>
</dbReference>
<dbReference type="EMBL" id="JALLKP010000001">
    <property type="protein sequence ID" value="KAK2197632.1"/>
    <property type="molecule type" value="Genomic_DNA"/>
</dbReference>
<reference evidence="6" key="1">
    <citation type="journal article" date="2023" name="Nat. Microbiol.">
        <title>Babesia duncani multi-omics identifies virulence factors and drug targets.</title>
        <authorList>
            <person name="Singh P."/>
            <person name="Lonardi S."/>
            <person name="Liang Q."/>
            <person name="Vydyam P."/>
            <person name="Khabirova E."/>
            <person name="Fang T."/>
            <person name="Gihaz S."/>
            <person name="Thekkiniath J."/>
            <person name="Munshi M."/>
            <person name="Abel S."/>
            <person name="Ciampossin L."/>
            <person name="Batugedara G."/>
            <person name="Gupta M."/>
            <person name="Lu X.M."/>
            <person name="Lenz T."/>
            <person name="Chakravarty S."/>
            <person name="Cornillot E."/>
            <person name="Hu Y."/>
            <person name="Ma W."/>
            <person name="Gonzalez L.M."/>
            <person name="Sanchez S."/>
            <person name="Estrada K."/>
            <person name="Sanchez-Flores A."/>
            <person name="Montero E."/>
            <person name="Harb O.S."/>
            <person name="Le Roch K.G."/>
            <person name="Mamoun C.B."/>
        </authorList>
    </citation>
    <scope>NUCLEOTIDE SEQUENCE</scope>
    <source>
        <strain evidence="6">WA1</strain>
    </source>
</reference>
<dbReference type="InterPro" id="IPR037274">
    <property type="entry name" value="Znf_CHY_sf"/>
</dbReference>
<gene>
    <name evidence="6" type="ORF">BdWA1_000635</name>
</gene>
<dbReference type="RefSeq" id="XP_067804474.1">
    <property type="nucleotide sequence ID" value="XM_067945683.1"/>
</dbReference>
<evidence type="ECO:0000256" key="1">
    <source>
        <dbReference type="ARBA" id="ARBA00022723"/>
    </source>
</evidence>
<dbReference type="GO" id="GO:0008270">
    <property type="term" value="F:zinc ion binding"/>
    <property type="evidence" value="ECO:0007669"/>
    <property type="project" value="UniProtKB-KW"/>
</dbReference>
<keyword evidence="3" id="KW-0862">Zinc</keyword>
<dbReference type="KEGG" id="bdw:94334933"/>
<dbReference type="PROSITE" id="PS51266">
    <property type="entry name" value="ZF_CHY"/>
    <property type="match status" value="1"/>
</dbReference>
<evidence type="ECO:0000256" key="2">
    <source>
        <dbReference type="ARBA" id="ARBA00022771"/>
    </source>
</evidence>
<evidence type="ECO:0000259" key="5">
    <source>
        <dbReference type="PROSITE" id="PS51266"/>
    </source>
</evidence>
<sequence length="510" mass="58068">MIEADEATDECYVELYKLQKLYGCTFHISNLDANSPVEGSLALTEVIKYPNVVIKFILRPTDPDFDLSQLLPFDGILLKIALVRKICPISQIKKPTEELPNQSGNVESLHLASAEDIAIENENITTDIKNRIKRVIYGYTEKHCTTNKYVIYESLKFVDKYLRKIFQIVSHTKPVPDNEVVWSLQEQKSLEFALSRAKQITEPKEKWLFVANIVKTKNANECIRRFLRVRESIINKQQEPPPVPEYEPVFERNAPLRLVGLEVEAISVFTVINTMFQFSCSRCAENFDISLSFQEKKKTTFSKKCDKCNLTMSCEMMPKIAFNNQTEIFDVKLENCVFVDFINGDLSATCEQCDTVFTVRDVKIGLKKNGSCRGCFSKFSLTFDAIECGALEPHQVIQKAIRIVKREQKKSAVSQRFKVGTPLPNLGTCSHYQKSFRWFRFPCCGKMFPCDVCHNEKSDHANDLANIILCGHCSTQQAVSNKNCKNCGKGFTASNSSYWEVLFGGISLTR</sequence>
<organism evidence="6 7">
    <name type="scientific">Babesia duncani</name>
    <dbReference type="NCBI Taxonomy" id="323732"/>
    <lineage>
        <taxon>Eukaryota</taxon>
        <taxon>Sar</taxon>
        <taxon>Alveolata</taxon>
        <taxon>Apicomplexa</taxon>
        <taxon>Aconoidasida</taxon>
        <taxon>Piroplasmida</taxon>
        <taxon>Babesiidae</taxon>
        <taxon>Babesia</taxon>
    </lineage>
</organism>
<keyword evidence="2 4" id="KW-0863">Zinc-finger</keyword>
<keyword evidence="1" id="KW-0479">Metal-binding</keyword>
<evidence type="ECO:0000313" key="7">
    <source>
        <dbReference type="Proteomes" id="UP001214638"/>
    </source>
</evidence>
<evidence type="ECO:0000313" key="6">
    <source>
        <dbReference type="EMBL" id="KAK2197632.1"/>
    </source>
</evidence>
<keyword evidence="7" id="KW-1185">Reference proteome</keyword>
<dbReference type="Proteomes" id="UP001214638">
    <property type="component" value="Unassembled WGS sequence"/>
</dbReference>